<feature type="transmembrane region" description="Helical" evidence="8">
    <location>
        <begin position="104"/>
        <end position="123"/>
    </location>
</feature>
<keyword evidence="4 8" id="KW-0812">Transmembrane</keyword>
<accession>A5CW44</accession>
<dbReference type="InterPro" id="IPR007227">
    <property type="entry name" value="Cell_shape_determining_MreD"/>
</dbReference>
<dbReference type="RefSeq" id="WP_011930104.1">
    <property type="nucleotide sequence ID" value="NC_009465.1"/>
</dbReference>
<evidence type="ECO:0000256" key="2">
    <source>
        <dbReference type="ARBA" id="ARBA00007776"/>
    </source>
</evidence>
<organism evidence="9 10">
    <name type="scientific">Vesicomyosocius okutanii subsp. Calyptogena okutanii (strain HA)</name>
    <dbReference type="NCBI Taxonomy" id="412965"/>
    <lineage>
        <taxon>Bacteria</taxon>
        <taxon>Pseudomonadati</taxon>
        <taxon>Pseudomonadota</taxon>
        <taxon>Gammaproteobacteria</taxon>
        <taxon>Candidatus Pseudothioglobaceae</taxon>
        <taxon>Candidatus Vesicomyidisocius</taxon>
    </lineage>
</organism>
<name>A5CW44_VESOH</name>
<keyword evidence="7 8" id="KW-0472">Membrane</keyword>
<evidence type="ECO:0000256" key="6">
    <source>
        <dbReference type="ARBA" id="ARBA00022989"/>
    </source>
</evidence>
<dbReference type="OrthoDB" id="9793607at2"/>
<dbReference type="PANTHER" id="PTHR37484:SF1">
    <property type="entry name" value="ROD SHAPE-DETERMINING PROTEIN MRED"/>
    <property type="match status" value="1"/>
</dbReference>
<evidence type="ECO:0000256" key="5">
    <source>
        <dbReference type="ARBA" id="ARBA00022960"/>
    </source>
</evidence>
<keyword evidence="10" id="KW-1185">Reference proteome</keyword>
<dbReference type="GO" id="GO:0008360">
    <property type="term" value="P:regulation of cell shape"/>
    <property type="evidence" value="ECO:0007669"/>
    <property type="project" value="UniProtKB-KW"/>
</dbReference>
<dbReference type="Pfam" id="PF04093">
    <property type="entry name" value="MreD"/>
    <property type="match status" value="1"/>
</dbReference>
<dbReference type="STRING" id="412965.COSY_0722"/>
<feature type="transmembrane region" description="Helical" evidence="8">
    <location>
        <begin position="129"/>
        <end position="151"/>
    </location>
</feature>
<feature type="transmembrane region" description="Helical" evidence="8">
    <location>
        <begin position="55"/>
        <end position="72"/>
    </location>
</feature>
<evidence type="ECO:0000256" key="3">
    <source>
        <dbReference type="ARBA" id="ARBA00022475"/>
    </source>
</evidence>
<evidence type="ECO:0000256" key="8">
    <source>
        <dbReference type="SAM" id="Phobius"/>
    </source>
</evidence>
<keyword evidence="6 8" id="KW-1133">Transmembrane helix</keyword>
<dbReference type="eggNOG" id="COG2891">
    <property type="taxonomic scope" value="Bacteria"/>
</dbReference>
<keyword evidence="5" id="KW-0133">Cell shape</keyword>
<dbReference type="Proteomes" id="UP000000247">
    <property type="component" value="Chromosome"/>
</dbReference>
<dbReference type="EMBL" id="AP009247">
    <property type="protein sequence ID" value="BAF61834.1"/>
    <property type="molecule type" value="Genomic_DNA"/>
</dbReference>
<keyword evidence="3" id="KW-1003">Cell membrane</keyword>
<dbReference type="KEGG" id="vok:COSY_0722"/>
<proteinExistence type="inferred from homology"/>
<sequence>MNVQRRPYIFLMKITFFALILSVIPLNKLLLGASAFWLLLLYIYWIVYFSTKLKFFIALILGTLVDILHGDILGQNALALIFSSLFISNIKQSFFLSNLSTQQVYIFISSSIYLVFFLLIFVLTQGFIINYYLFLAPFTSAFIWPVVQFLLSKCKA</sequence>
<feature type="transmembrane region" description="Helical" evidence="8">
    <location>
        <begin position="30"/>
        <end position="48"/>
    </location>
</feature>
<evidence type="ECO:0000313" key="9">
    <source>
        <dbReference type="EMBL" id="BAF61834.1"/>
    </source>
</evidence>
<protein>
    <submittedName>
        <fullName evidence="9">Rod shape-determining protein MreD</fullName>
    </submittedName>
</protein>
<comment type="similarity">
    <text evidence="2">Belongs to the MreD family.</text>
</comment>
<feature type="transmembrane region" description="Helical" evidence="8">
    <location>
        <begin position="7"/>
        <end position="24"/>
    </location>
</feature>
<evidence type="ECO:0000256" key="4">
    <source>
        <dbReference type="ARBA" id="ARBA00022692"/>
    </source>
</evidence>
<comment type="subcellular location">
    <subcellularLocation>
        <location evidence="1">Cell membrane</location>
        <topology evidence="1">Multi-pass membrane protein</topology>
    </subcellularLocation>
</comment>
<dbReference type="AlphaFoldDB" id="A5CW44"/>
<dbReference type="PANTHER" id="PTHR37484">
    <property type="entry name" value="ROD SHAPE-DETERMINING PROTEIN MRED"/>
    <property type="match status" value="1"/>
</dbReference>
<evidence type="ECO:0000256" key="7">
    <source>
        <dbReference type="ARBA" id="ARBA00023136"/>
    </source>
</evidence>
<evidence type="ECO:0000256" key="1">
    <source>
        <dbReference type="ARBA" id="ARBA00004651"/>
    </source>
</evidence>
<gene>
    <name evidence="9" type="primary">mreD</name>
    <name evidence="9" type="ordered locus">COSY_0722</name>
</gene>
<reference evidence="10" key="1">
    <citation type="journal article" date="2007" name="Curr. Biol.">
        <title>Reduced genome of the thioautotrophic intracellular symbiont in a deep-sea clam, Calyptogena okutanii.</title>
        <authorList>
            <person name="Kuwahara H."/>
            <person name="Yoshida T."/>
            <person name="Takaki Y."/>
            <person name="Shimamura S."/>
            <person name="Nishi S."/>
            <person name="Harada M."/>
            <person name="Matsuyama K."/>
            <person name="Takishita K."/>
            <person name="Kawato M."/>
            <person name="Uematsu K."/>
            <person name="Fujiwara Y."/>
            <person name="Sato T."/>
            <person name="Kato C."/>
            <person name="Kitagawa M."/>
            <person name="Kato I."/>
            <person name="Maruyama T."/>
        </authorList>
    </citation>
    <scope>NUCLEOTIDE SEQUENCE [LARGE SCALE GENOMIC DNA]</scope>
    <source>
        <strain evidence="10">HA</strain>
    </source>
</reference>
<dbReference type="InterPro" id="IPR026034">
    <property type="entry name" value="MreD_proteobac"/>
</dbReference>
<evidence type="ECO:0000313" key="10">
    <source>
        <dbReference type="Proteomes" id="UP000000247"/>
    </source>
</evidence>
<dbReference type="NCBIfam" id="TIGR03426">
    <property type="entry name" value="shape_MreD"/>
    <property type="match status" value="1"/>
</dbReference>
<dbReference type="GO" id="GO:0005886">
    <property type="term" value="C:plasma membrane"/>
    <property type="evidence" value="ECO:0007669"/>
    <property type="project" value="UniProtKB-SubCell"/>
</dbReference>
<dbReference type="HOGENOM" id="CLU_1685826_0_0_6"/>